<reference evidence="3" key="3">
    <citation type="submission" date="2020-12" db="UniProtKB">
        <authorList>
            <consortium name="WormBaseParasite"/>
        </authorList>
    </citation>
    <scope>IDENTIFICATION</scope>
</reference>
<proteinExistence type="predicted"/>
<dbReference type="WormBase" id="SRAE_0000080400">
    <property type="protein sequence ID" value="SRP10348"/>
    <property type="gene ID" value="WBGene00256564"/>
</dbReference>
<evidence type="ECO:0000313" key="1">
    <source>
        <dbReference type="EMBL" id="CEF61692.1"/>
    </source>
</evidence>
<dbReference type="CTD" id="36374060"/>
<dbReference type="GeneID" id="36374060"/>
<gene>
    <name evidence="1 3 4" type="ORF">SRAE_0000080400</name>
</gene>
<protein>
    <submittedName>
        <fullName evidence="1 3">Uncharacterized protein</fullName>
    </submittedName>
</protein>
<keyword evidence="2" id="KW-1185">Reference proteome</keyword>
<reference evidence="1" key="2">
    <citation type="submission" date="2014-09" db="EMBL/GenBank/DDBJ databases">
        <authorList>
            <person name="Aslett A.Martin."/>
        </authorList>
    </citation>
    <scope>NUCLEOTIDE SEQUENCE</scope>
    <source>
        <strain evidence="1">ED321 Heterogonic</strain>
    </source>
</reference>
<evidence type="ECO:0000313" key="2">
    <source>
        <dbReference type="Proteomes" id="UP000035682"/>
    </source>
</evidence>
<reference evidence="2" key="1">
    <citation type="submission" date="2014-09" db="EMBL/GenBank/DDBJ databases">
        <authorList>
            <person name="Martin A.A."/>
        </authorList>
    </citation>
    <scope>NUCLEOTIDE SEQUENCE</scope>
    <source>
        <strain evidence="2">ED321</strain>
    </source>
</reference>
<feature type="non-terminal residue" evidence="1">
    <location>
        <position position="1"/>
    </location>
</feature>
<dbReference type="AlphaFoldDB" id="A0A090L0T0"/>
<organism evidence="1">
    <name type="scientific">Strongyloides ratti</name>
    <name type="common">Parasitic roundworm</name>
    <dbReference type="NCBI Taxonomy" id="34506"/>
    <lineage>
        <taxon>Eukaryota</taxon>
        <taxon>Metazoa</taxon>
        <taxon>Ecdysozoa</taxon>
        <taxon>Nematoda</taxon>
        <taxon>Chromadorea</taxon>
        <taxon>Rhabditida</taxon>
        <taxon>Tylenchina</taxon>
        <taxon>Panagrolaimomorpha</taxon>
        <taxon>Strongyloidoidea</taxon>
        <taxon>Strongyloididae</taxon>
        <taxon>Strongyloides</taxon>
    </lineage>
</organism>
<name>A0A090L0T0_STRRB</name>
<dbReference type="RefSeq" id="XP_024500899.1">
    <property type="nucleotide sequence ID" value="XM_024646753.1"/>
</dbReference>
<evidence type="ECO:0000313" key="3">
    <source>
        <dbReference type="WBParaSite" id="SRAE_0000080400.1"/>
    </source>
</evidence>
<dbReference type="EMBL" id="LN609471">
    <property type="protein sequence ID" value="CEF61692.1"/>
    <property type="molecule type" value="Genomic_DNA"/>
</dbReference>
<accession>A0A090L0T0</accession>
<sequence>INPDILYIKVYERNDIVAVTVVSNIEAVQL</sequence>
<evidence type="ECO:0000313" key="4">
    <source>
        <dbReference type="WormBase" id="SRAE_0000080400"/>
    </source>
</evidence>
<dbReference type="Proteomes" id="UP000035682">
    <property type="component" value="Unplaced"/>
</dbReference>
<dbReference type="WBParaSite" id="SRAE_0000080400.1">
    <property type="protein sequence ID" value="SRAE_0000080400.1"/>
    <property type="gene ID" value="WBGene00256564"/>
</dbReference>